<evidence type="ECO:0000256" key="1">
    <source>
        <dbReference type="SAM" id="SignalP"/>
    </source>
</evidence>
<evidence type="ECO:0000313" key="3">
    <source>
        <dbReference type="Proteomes" id="UP001431902"/>
    </source>
</evidence>
<protein>
    <recommendedName>
        <fullName evidence="4">Thioredoxin-like fold domain-containing protein</fullName>
    </recommendedName>
</protein>
<dbReference type="Gene3D" id="3.40.30.10">
    <property type="entry name" value="Glutaredoxin"/>
    <property type="match status" value="1"/>
</dbReference>
<dbReference type="Proteomes" id="UP001431902">
    <property type="component" value="Unassembled WGS sequence"/>
</dbReference>
<dbReference type="RefSeq" id="WP_283224469.1">
    <property type="nucleotide sequence ID" value="NZ_JASGBH010000006.1"/>
</dbReference>
<organism evidence="2 3">
    <name type="scientific">Limnohabitans lacus</name>
    <dbReference type="NCBI Taxonomy" id="3045173"/>
    <lineage>
        <taxon>Bacteria</taxon>
        <taxon>Pseudomonadati</taxon>
        <taxon>Pseudomonadota</taxon>
        <taxon>Betaproteobacteria</taxon>
        <taxon>Burkholderiales</taxon>
        <taxon>Comamonadaceae</taxon>
        <taxon>Limnohabitans</taxon>
    </lineage>
</organism>
<feature type="signal peptide" evidence="1">
    <location>
        <begin position="1"/>
        <end position="28"/>
    </location>
</feature>
<feature type="chain" id="PRO_5046746888" description="Thioredoxin-like fold domain-containing protein" evidence="1">
    <location>
        <begin position="29"/>
        <end position="161"/>
    </location>
</feature>
<dbReference type="EMBL" id="JASGBH010000006">
    <property type="protein sequence ID" value="MDI9234087.1"/>
    <property type="molecule type" value="Genomic_DNA"/>
</dbReference>
<keyword evidence="1" id="KW-0732">Signal</keyword>
<gene>
    <name evidence="2" type="ORF">QLQ16_09585</name>
</gene>
<proteinExistence type="predicted"/>
<dbReference type="SUPFAM" id="SSF52833">
    <property type="entry name" value="Thioredoxin-like"/>
    <property type="match status" value="1"/>
</dbReference>
<reference evidence="2" key="1">
    <citation type="submission" date="2023-05" db="EMBL/GenBank/DDBJ databases">
        <title>Limnohabitans sp. strain HM2-2 Genome sequencing and assembly.</title>
        <authorList>
            <person name="Jung Y."/>
        </authorList>
    </citation>
    <scope>NUCLEOTIDE SEQUENCE</scope>
    <source>
        <strain evidence="2">HM2-2</strain>
    </source>
</reference>
<name>A0ABT6X7I3_9BURK</name>
<accession>A0ABT6X7I3</accession>
<sequence length="161" mass="17845">MNKTTLNAVFQRRHFLGLLTLLAFNEVAAQTALPASLPSPSSLQVELSRALQQKQPLIVMVSLEGCPFCRVARSSHLVPMQKAGATIVQLDMRSPLPVLDFQGRATTHDQLIKQWRISIAPTLLFFGPGGKEVAERMEGGYLPDFYGPYLDERILKGRQAL</sequence>
<evidence type="ECO:0000313" key="2">
    <source>
        <dbReference type="EMBL" id="MDI9234087.1"/>
    </source>
</evidence>
<dbReference type="InterPro" id="IPR036249">
    <property type="entry name" value="Thioredoxin-like_sf"/>
</dbReference>
<evidence type="ECO:0008006" key="4">
    <source>
        <dbReference type="Google" id="ProtNLM"/>
    </source>
</evidence>
<comment type="caution">
    <text evidence="2">The sequence shown here is derived from an EMBL/GenBank/DDBJ whole genome shotgun (WGS) entry which is preliminary data.</text>
</comment>
<keyword evidence="3" id="KW-1185">Reference proteome</keyword>